<protein>
    <submittedName>
        <fullName evidence="1">Uncharacterized protein</fullName>
    </submittedName>
</protein>
<reference evidence="1" key="1">
    <citation type="submission" date="2022-08" db="EMBL/GenBank/DDBJ databases">
        <title>Genome Sequence of Lecanicillium fungicola.</title>
        <authorList>
            <person name="Buettner E."/>
        </authorList>
    </citation>
    <scope>NUCLEOTIDE SEQUENCE</scope>
    <source>
        <strain evidence="1">Babe33</strain>
    </source>
</reference>
<accession>A0ACC1P067</accession>
<keyword evidence="2" id="KW-1185">Reference proteome</keyword>
<dbReference type="Proteomes" id="UP001143910">
    <property type="component" value="Unassembled WGS sequence"/>
</dbReference>
<sequence length="264" mass="29865">MHWSLIFGLMFFTTAFCNIDSGPAQVIAIYLLRKYEEESEVTSHRIAPNCPSPCGFKEFVQHVSPKTGEVPKYEIADWGKLSDTGLLNKEEAITELRRIEYGGNIRSTIAFINLAAGSNFDKLLSNLETTIQNAKSTRIKNGKTSVSEVYDLMLDYWEISSDWRRKNLADHIVKGFPDAFAKRFPGKTVAVIPTDPIFRPFVDPYVQIDLLATLRAAQSKYGLGDRDLDTFILTYADNYNKTPQGIKHLGVYEMIDGFVICNRM</sequence>
<evidence type="ECO:0000313" key="1">
    <source>
        <dbReference type="EMBL" id="KAJ2983943.1"/>
    </source>
</evidence>
<organism evidence="1 2">
    <name type="scientific">Zarea fungicola</name>
    <dbReference type="NCBI Taxonomy" id="93591"/>
    <lineage>
        <taxon>Eukaryota</taxon>
        <taxon>Fungi</taxon>
        <taxon>Dikarya</taxon>
        <taxon>Ascomycota</taxon>
        <taxon>Pezizomycotina</taxon>
        <taxon>Sordariomycetes</taxon>
        <taxon>Hypocreomycetidae</taxon>
        <taxon>Hypocreales</taxon>
        <taxon>Cordycipitaceae</taxon>
        <taxon>Zarea</taxon>
    </lineage>
</organism>
<name>A0ACC1P067_9HYPO</name>
<comment type="caution">
    <text evidence="1">The sequence shown here is derived from an EMBL/GenBank/DDBJ whole genome shotgun (WGS) entry which is preliminary data.</text>
</comment>
<dbReference type="EMBL" id="JANJQO010000011">
    <property type="protein sequence ID" value="KAJ2983943.1"/>
    <property type="molecule type" value="Genomic_DNA"/>
</dbReference>
<gene>
    <name evidence="1" type="ORF">NQ176_g324</name>
</gene>
<proteinExistence type="predicted"/>
<evidence type="ECO:0000313" key="2">
    <source>
        <dbReference type="Proteomes" id="UP001143910"/>
    </source>
</evidence>